<feature type="transmembrane region" description="Helical" evidence="7">
    <location>
        <begin position="502"/>
        <end position="530"/>
    </location>
</feature>
<evidence type="ECO:0000259" key="8">
    <source>
        <dbReference type="PROSITE" id="PS50850"/>
    </source>
</evidence>
<dbReference type="Gene3D" id="1.20.1250.20">
    <property type="entry name" value="MFS general substrate transporter like domains"/>
    <property type="match status" value="1"/>
</dbReference>
<name>A0AAD4Q292_9EURO</name>
<keyword evidence="2" id="KW-0813">Transport</keyword>
<evidence type="ECO:0000256" key="7">
    <source>
        <dbReference type="SAM" id="Phobius"/>
    </source>
</evidence>
<sequence length="610" mass="67246">MTPNPDDNEQPKNTPSEHVGNESIYEGDTPIVTYLDQPPTRIQPDLPPLSVSVPHDGLISRRFSLTEENETRTERLPTPESDRPPEEKPKPISWSQLPEKGQLAILVLARLSEPLTQTSLQSYLFYQLKSFNPSVPDSSISSQAGIIQGSFTASQFLTAIWWGRLADASWMGRKRVLLIGLSGTFISCLGFGFSRSFTSAIIFRILGGLMNSNVGVMRTMVAEIVEEKKYQSRAFLLLPMCFNIGVIIGPSLGGFLADPISNFPGLFGPGSVFGGKNGVWWMQQWPYALPNLISAIFIIMSLTAVFLGLNETHEIARYRPDWGRELGKSITRWFRGQSGPRYTRINNDPDEVNSVDFEHGVSEPSSPVSSRQPALPLVRKSSLWKQVFTKNVIFTLLTHFLLAMHTSAFNSMTFVFLPMPRAEENSRSGWFHFSGGLGLSSSQVGIATSVIGIIGLPLQLFVYPRVQFRLGTLRSFRTFLPLSPLAYALMPFLVLIPRLSPFVWPSFTFVVALQVISRTFALPAAIILVNNSVTDPSVLGTVHGIAQSISSGARTLGPFLGGLGLGLGLLHNIVGAVWWALAVEATLGWLVSWTVQEGKGIERKKKPARE</sequence>
<dbReference type="RefSeq" id="XP_046073928.1">
    <property type="nucleotide sequence ID" value="XM_046212991.1"/>
</dbReference>
<evidence type="ECO:0000256" key="2">
    <source>
        <dbReference type="ARBA" id="ARBA00022448"/>
    </source>
</evidence>
<evidence type="ECO:0000256" key="6">
    <source>
        <dbReference type="SAM" id="MobiDB-lite"/>
    </source>
</evidence>
<dbReference type="SUPFAM" id="SSF103473">
    <property type="entry name" value="MFS general substrate transporter"/>
    <property type="match status" value="1"/>
</dbReference>
<comment type="caution">
    <text evidence="9">The sequence shown here is derived from an EMBL/GenBank/DDBJ whole genome shotgun (WGS) entry which is preliminary data.</text>
</comment>
<keyword evidence="5 7" id="KW-0472">Membrane</keyword>
<dbReference type="AlphaFoldDB" id="A0AAD4Q292"/>
<feature type="transmembrane region" description="Helical" evidence="7">
    <location>
        <begin position="176"/>
        <end position="194"/>
    </location>
</feature>
<dbReference type="Pfam" id="PF07690">
    <property type="entry name" value="MFS_1"/>
    <property type="match status" value="1"/>
</dbReference>
<gene>
    <name evidence="9" type="ORF">BGW36DRAFT_337585</name>
</gene>
<evidence type="ECO:0000313" key="9">
    <source>
        <dbReference type="EMBL" id="KAH8700222.1"/>
    </source>
</evidence>
<dbReference type="GeneID" id="70243278"/>
<dbReference type="InterPro" id="IPR011701">
    <property type="entry name" value="MFS"/>
</dbReference>
<feature type="domain" description="Major facilitator superfamily (MFS) profile" evidence="8">
    <location>
        <begin position="102"/>
        <end position="600"/>
    </location>
</feature>
<evidence type="ECO:0000256" key="1">
    <source>
        <dbReference type="ARBA" id="ARBA00004141"/>
    </source>
</evidence>
<keyword evidence="4 7" id="KW-1133">Transmembrane helix</keyword>
<feature type="transmembrane region" description="Helical" evidence="7">
    <location>
        <begin position="200"/>
        <end position="222"/>
    </location>
</feature>
<dbReference type="CDD" id="cd17330">
    <property type="entry name" value="MFS_SLC46_TetA_like"/>
    <property type="match status" value="1"/>
</dbReference>
<dbReference type="PROSITE" id="PS50850">
    <property type="entry name" value="MFS"/>
    <property type="match status" value="1"/>
</dbReference>
<dbReference type="Proteomes" id="UP001201262">
    <property type="component" value="Unassembled WGS sequence"/>
</dbReference>
<feature type="transmembrane region" description="Helical" evidence="7">
    <location>
        <begin position="392"/>
        <end position="417"/>
    </location>
</feature>
<feature type="compositionally biased region" description="Basic and acidic residues" evidence="6">
    <location>
        <begin position="69"/>
        <end position="90"/>
    </location>
</feature>
<accession>A0AAD4Q292</accession>
<evidence type="ECO:0000256" key="4">
    <source>
        <dbReference type="ARBA" id="ARBA00022989"/>
    </source>
</evidence>
<evidence type="ECO:0000313" key="10">
    <source>
        <dbReference type="Proteomes" id="UP001201262"/>
    </source>
</evidence>
<evidence type="ECO:0000256" key="3">
    <source>
        <dbReference type="ARBA" id="ARBA00022692"/>
    </source>
</evidence>
<feature type="region of interest" description="Disordered" evidence="6">
    <location>
        <begin position="1"/>
        <end position="94"/>
    </location>
</feature>
<feature type="transmembrane region" description="Helical" evidence="7">
    <location>
        <begin position="437"/>
        <end position="463"/>
    </location>
</feature>
<feature type="transmembrane region" description="Helical" evidence="7">
    <location>
        <begin position="551"/>
        <end position="570"/>
    </location>
</feature>
<comment type="subcellular location">
    <subcellularLocation>
        <location evidence="1">Membrane</location>
        <topology evidence="1">Multi-pass membrane protein</topology>
    </subcellularLocation>
</comment>
<feature type="compositionally biased region" description="Polar residues" evidence="6">
    <location>
        <begin position="1"/>
        <end position="16"/>
    </location>
</feature>
<feature type="compositionally biased region" description="Polar residues" evidence="6">
    <location>
        <begin position="363"/>
        <end position="372"/>
    </location>
</feature>
<dbReference type="GO" id="GO:0016020">
    <property type="term" value="C:membrane"/>
    <property type="evidence" value="ECO:0007669"/>
    <property type="project" value="UniProtKB-SubCell"/>
</dbReference>
<protein>
    <submittedName>
        <fullName evidence="9">MFS multidrug transporter</fullName>
    </submittedName>
</protein>
<keyword evidence="3 7" id="KW-0812">Transmembrane</keyword>
<dbReference type="EMBL" id="JAJTJA010000004">
    <property type="protein sequence ID" value="KAH8700222.1"/>
    <property type="molecule type" value="Genomic_DNA"/>
</dbReference>
<keyword evidence="10" id="KW-1185">Reference proteome</keyword>
<feature type="transmembrane region" description="Helical" evidence="7">
    <location>
        <begin position="475"/>
        <end position="496"/>
    </location>
</feature>
<dbReference type="GO" id="GO:0022857">
    <property type="term" value="F:transmembrane transporter activity"/>
    <property type="evidence" value="ECO:0007669"/>
    <property type="project" value="InterPro"/>
</dbReference>
<reference evidence="9" key="1">
    <citation type="submission" date="2021-12" db="EMBL/GenBank/DDBJ databases">
        <title>Convergent genome expansion in fungi linked to evolution of root-endophyte symbiosis.</title>
        <authorList>
            <consortium name="DOE Joint Genome Institute"/>
            <person name="Ke Y.-H."/>
            <person name="Bonito G."/>
            <person name="Liao H.-L."/>
            <person name="Looney B."/>
            <person name="Rojas-Flechas A."/>
            <person name="Nash J."/>
            <person name="Hameed K."/>
            <person name="Schadt C."/>
            <person name="Martin F."/>
            <person name="Crous P.W."/>
            <person name="Miettinen O."/>
            <person name="Magnuson J.K."/>
            <person name="Labbe J."/>
            <person name="Jacobson D."/>
            <person name="Doktycz M.J."/>
            <person name="Veneault-Fourrey C."/>
            <person name="Kuo A."/>
            <person name="Mondo S."/>
            <person name="Calhoun S."/>
            <person name="Riley R."/>
            <person name="Ohm R."/>
            <person name="LaButti K."/>
            <person name="Andreopoulos B."/>
            <person name="Pangilinan J."/>
            <person name="Nolan M."/>
            <person name="Tritt A."/>
            <person name="Clum A."/>
            <person name="Lipzen A."/>
            <person name="Daum C."/>
            <person name="Barry K."/>
            <person name="Grigoriev I.V."/>
            <person name="Vilgalys R."/>
        </authorList>
    </citation>
    <scope>NUCLEOTIDE SEQUENCE</scope>
    <source>
        <strain evidence="9">PMI_201</strain>
    </source>
</reference>
<evidence type="ECO:0000256" key="5">
    <source>
        <dbReference type="ARBA" id="ARBA00023136"/>
    </source>
</evidence>
<proteinExistence type="predicted"/>
<feature type="transmembrane region" description="Helical" evidence="7">
    <location>
        <begin position="287"/>
        <end position="309"/>
    </location>
</feature>
<dbReference type="PANTHER" id="PTHR23504">
    <property type="entry name" value="MAJOR FACILITATOR SUPERFAMILY DOMAIN-CONTAINING PROTEIN 10"/>
    <property type="match status" value="1"/>
</dbReference>
<feature type="transmembrane region" description="Helical" evidence="7">
    <location>
        <begin position="234"/>
        <end position="257"/>
    </location>
</feature>
<dbReference type="InterPro" id="IPR020846">
    <property type="entry name" value="MFS_dom"/>
</dbReference>
<dbReference type="InterPro" id="IPR036259">
    <property type="entry name" value="MFS_trans_sf"/>
</dbReference>
<organism evidence="9 10">
    <name type="scientific">Talaromyces proteolyticus</name>
    <dbReference type="NCBI Taxonomy" id="1131652"/>
    <lineage>
        <taxon>Eukaryota</taxon>
        <taxon>Fungi</taxon>
        <taxon>Dikarya</taxon>
        <taxon>Ascomycota</taxon>
        <taxon>Pezizomycotina</taxon>
        <taxon>Eurotiomycetes</taxon>
        <taxon>Eurotiomycetidae</taxon>
        <taxon>Eurotiales</taxon>
        <taxon>Trichocomaceae</taxon>
        <taxon>Talaromyces</taxon>
        <taxon>Talaromyces sect. Bacilispori</taxon>
    </lineage>
</organism>
<feature type="region of interest" description="Disordered" evidence="6">
    <location>
        <begin position="348"/>
        <end position="372"/>
    </location>
</feature>
<dbReference type="PANTHER" id="PTHR23504:SF6">
    <property type="entry name" value="MULTIDRUG TRANSPORTER, PUTATIVE (AFU_ORTHOLOGUE AFUA_4G08740)-RELATED"/>
    <property type="match status" value="1"/>
</dbReference>